<reference evidence="3" key="1">
    <citation type="submission" date="2017-01" db="EMBL/GenBank/DDBJ databases">
        <title>Comparative genomics of anhydrobiosis in the tardigrade Hypsibius dujardini.</title>
        <authorList>
            <person name="Yoshida Y."/>
            <person name="Koutsovoulos G."/>
            <person name="Laetsch D."/>
            <person name="Stevens L."/>
            <person name="Kumar S."/>
            <person name="Horikawa D."/>
            <person name="Ishino K."/>
            <person name="Komine S."/>
            <person name="Tomita M."/>
            <person name="Blaxter M."/>
            <person name="Arakawa K."/>
        </authorList>
    </citation>
    <scope>NUCLEOTIDE SEQUENCE [LARGE SCALE GENOMIC DNA]</scope>
    <source>
        <strain evidence="3">Z151</strain>
    </source>
</reference>
<dbReference type="AlphaFoldDB" id="A0A1W0X4R0"/>
<evidence type="ECO:0000313" key="2">
    <source>
        <dbReference type="EMBL" id="OQV22496.1"/>
    </source>
</evidence>
<protein>
    <submittedName>
        <fullName evidence="2">Uncharacterized protein</fullName>
    </submittedName>
</protein>
<proteinExistence type="predicted"/>
<feature type="compositionally biased region" description="Basic and acidic residues" evidence="1">
    <location>
        <begin position="31"/>
        <end position="75"/>
    </location>
</feature>
<evidence type="ECO:0000256" key="1">
    <source>
        <dbReference type="SAM" id="MobiDB-lite"/>
    </source>
</evidence>
<name>A0A1W0X4R0_HYPEX</name>
<keyword evidence="3" id="KW-1185">Reference proteome</keyword>
<feature type="compositionally biased region" description="Basic and acidic residues" evidence="1">
    <location>
        <begin position="118"/>
        <end position="129"/>
    </location>
</feature>
<sequence length="271" mass="30411">MHPADNICPSVSPSSSGRPSSSHGTRRRRTDGRPTEEWDGRTAHEGDGRTDGPRRRRTDGRPTEERNGRTAHEGDGWTDAPPEETDGRTDGRPTEERDGRSTHGGDGWTDGSRRRRMDGRPTKETDERPTYITRTPRPQNPSSVDTTHPHIHHHHLRQGTFRSGDRARIPRRQGSFFGDWADMTGASLNLLSVSRSFFSPLVDPSQSEPNKLDPRRKNVFLVYKKRLGLKESSLHSVELSSTLPFAFSFPAGSSSLSLFPLPLPLLLLRRL</sequence>
<comment type="caution">
    <text evidence="2">The sequence shown here is derived from an EMBL/GenBank/DDBJ whole genome shotgun (WGS) entry which is preliminary data.</text>
</comment>
<dbReference type="Proteomes" id="UP000192578">
    <property type="component" value="Unassembled WGS sequence"/>
</dbReference>
<feature type="region of interest" description="Disordered" evidence="1">
    <location>
        <begin position="1"/>
        <end position="167"/>
    </location>
</feature>
<gene>
    <name evidence="2" type="ORF">BV898_03670</name>
</gene>
<feature type="compositionally biased region" description="Polar residues" evidence="1">
    <location>
        <begin position="132"/>
        <end position="146"/>
    </location>
</feature>
<evidence type="ECO:0000313" key="3">
    <source>
        <dbReference type="Proteomes" id="UP000192578"/>
    </source>
</evidence>
<feature type="compositionally biased region" description="Basic and acidic residues" evidence="1">
    <location>
        <begin position="85"/>
        <end position="103"/>
    </location>
</feature>
<feature type="compositionally biased region" description="Low complexity" evidence="1">
    <location>
        <begin position="10"/>
        <end position="23"/>
    </location>
</feature>
<dbReference type="EMBL" id="MTYJ01000017">
    <property type="protein sequence ID" value="OQV22496.1"/>
    <property type="molecule type" value="Genomic_DNA"/>
</dbReference>
<accession>A0A1W0X4R0</accession>
<organism evidence="2 3">
    <name type="scientific">Hypsibius exemplaris</name>
    <name type="common">Freshwater tardigrade</name>
    <dbReference type="NCBI Taxonomy" id="2072580"/>
    <lineage>
        <taxon>Eukaryota</taxon>
        <taxon>Metazoa</taxon>
        <taxon>Ecdysozoa</taxon>
        <taxon>Tardigrada</taxon>
        <taxon>Eutardigrada</taxon>
        <taxon>Parachela</taxon>
        <taxon>Hypsibioidea</taxon>
        <taxon>Hypsibiidae</taxon>
        <taxon>Hypsibius</taxon>
    </lineage>
</organism>